<proteinExistence type="predicted"/>
<sequence>MPRDPERSVTARLRRLLAPDDEIDAASTRAASEKAGCDTICAITDRRKVSLRGYVSSMVLHPSSAPDTVEADLFDGTGTITLIWLGRRKIAGVRPGTRLAVTGFAAHRGARRVMYNPRYELVGEIDEESEEQG</sequence>
<gene>
    <name evidence="1" type="ORF">FM110_03655</name>
</gene>
<dbReference type="Gene3D" id="2.40.50.140">
    <property type="entry name" value="Nucleic acid-binding proteins"/>
    <property type="match status" value="1"/>
</dbReference>
<dbReference type="AlphaFoldDB" id="A0A1X6WVN2"/>
<reference evidence="1 2" key="1">
    <citation type="submission" date="2017-02" db="EMBL/GenBank/DDBJ databases">
        <authorList>
            <person name="Peterson S.W."/>
        </authorList>
    </citation>
    <scope>NUCLEOTIDE SEQUENCE [LARGE SCALE GENOMIC DNA]</scope>
    <source>
        <strain evidence="1 2">CIP104813</strain>
    </source>
</reference>
<dbReference type="EMBL" id="FWFG01000030">
    <property type="protein sequence ID" value="SLM89460.1"/>
    <property type="molecule type" value="Genomic_DNA"/>
</dbReference>
<accession>A0A1X6WVN2</accession>
<organism evidence="1 2">
    <name type="scientific">Brachybacterium nesterenkovii</name>
    <dbReference type="NCBI Taxonomy" id="47847"/>
    <lineage>
        <taxon>Bacteria</taxon>
        <taxon>Bacillati</taxon>
        <taxon>Actinomycetota</taxon>
        <taxon>Actinomycetes</taxon>
        <taxon>Micrococcales</taxon>
        <taxon>Dermabacteraceae</taxon>
        <taxon>Brachybacterium</taxon>
    </lineage>
</organism>
<protein>
    <recommendedName>
        <fullName evidence="3">DNA-binding protein</fullName>
    </recommendedName>
</protein>
<evidence type="ECO:0000313" key="1">
    <source>
        <dbReference type="EMBL" id="SLM89460.1"/>
    </source>
</evidence>
<keyword evidence="2" id="KW-1185">Reference proteome</keyword>
<evidence type="ECO:0000313" key="2">
    <source>
        <dbReference type="Proteomes" id="UP000195981"/>
    </source>
</evidence>
<dbReference type="Proteomes" id="UP000195981">
    <property type="component" value="Unassembled WGS sequence"/>
</dbReference>
<evidence type="ECO:0008006" key="3">
    <source>
        <dbReference type="Google" id="ProtNLM"/>
    </source>
</evidence>
<name>A0A1X6WVN2_9MICO</name>
<dbReference type="CDD" id="cd04488">
    <property type="entry name" value="RecG_wedge_OBF"/>
    <property type="match status" value="1"/>
</dbReference>
<dbReference type="RefSeq" id="WP_234991877.1">
    <property type="nucleotide sequence ID" value="NZ_FWFG01000030.1"/>
</dbReference>
<dbReference type="InterPro" id="IPR012340">
    <property type="entry name" value="NA-bd_OB-fold"/>
</dbReference>